<evidence type="ECO:0000256" key="5">
    <source>
        <dbReference type="RuleBase" id="RU362057"/>
    </source>
</evidence>
<accession>A0A835PKM9</accession>
<evidence type="ECO:0000256" key="3">
    <source>
        <dbReference type="ARBA" id="ARBA00022679"/>
    </source>
</evidence>
<dbReference type="GO" id="GO:0035251">
    <property type="term" value="F:UDP-glucosyltransferase activity"/>
    <property type="evidence" value="ECO:0007669"/>
    <property type="project" value="TreeGrafter"/>
</dbReference>
<dbReference type="InterPro" id="IPR035595">
    <property type="entry name" value="UDP_glycos_trans_CS"/>
</dbReference>
<evidence type="ECO:0000313" key="8">
    <source>
        <dbReference type="Proteomes" id="UP000639772"/>
    </source>
</evidence>
<evidence type="ECO:0000256" key="4">
    <source>
        <dbReference type="RuleBase" id="RU003718"/>
    </source>
</evidence>
<evidence type="ECO:0000256" key="2">
    <source>
        <dbReference type="ARBA" id="ARBA00022676"/>
    </source>
</evidence>
<dbReference type="Pfam" id="PF00201">
    <property type="entry name" value="UDPGT"/>
    <property type="match status" value="1"/>
</dbReference>
<comment type="similarity">
    <text evidence="1 4">Belongs to the UDP-glycosyltransferase family.</text>
</comment>
<keyword evidence="6" id="KW-0472">Membrane</keyword>
<proteinExistence type="inferred from homology"/>
<keyword evidence="6" id="KW-0812">Transmembrane</keyword>
<dbReference type="FunFam" id="3.40.50.2000:FF:000064">
    <property type="entry name" value="Glycosyltransferase"/>
    <property type="match status" value="1"/>
</dbReference>
<dbReference type="EMBL" id="JADCNM010000014">
    <property type="protein sequence ID" value="KAG0454423.1"/>
    <property type="molecule type" value="Genomic_DNA"/>
</dbReference>
<evidence type="ECO:0000256" key="1">
    <source>
        <dbReference type="ARBA" id="ARBA00009995"/>
    </source>
</evidence>
<organism evidence="7 8">
    <name type="scientific">Vanilla planifolia</name>
    <name type="common">Vanilla</name>
    <dbReference type="NCBI Taxonomy" id="51239"/>
    <lineage>
        <taxon>Eukaryota</taxon>
        <taxon>Viridiplantae</taxon>
        <taxon>Streptophyta</taxon>
        <taxon>Embryophyta</taxon>
        <taxon>Tracheophyta</taxon>
        <taxon>Spermatophyta</taxon>
        <taxon>Magnoliopsida</taxon>
        <taxon>Liliopsida</taxon>
        <taxon>Asparagales</taxon>
        <taxon>Orchidaceae</taxon>
        <taxon>Vanilloideae</taxon>
        <taxon>Vanilleae</taxon>
        <taxon>Vanilla</taxon>
    </lineage>
</organism>
<feature type="transmembrane region" description="Helical" evidence="6">
    <location>
        <begin position="12"/>
        <end position="32"/>
    </location>
</feature>
<dbReference type="PANTHER" id="PTHR48047:SF107">
    <property type="entry name" value="UDP-GLYCOSYLTRANSFERASE 92A1-LIKE"/>
    <property type="match status" value="1"/>
</dbReference>
<dbReference type="CDD" id="cd03784">
    <property type="entry name" value="GT1_Gtf-like"/>
    <property type="match status" value="1"/>
</dbReference>
<dbReference type="Proteomes" id="UP000639772">
    <property type="component" value="Unassembled WGS sequence"/>
</dbReference>
<feature type="transmembrane region" description="Helical" evidence="6">
    <location>
        <begin position="144"/>
        <end position="165"/>
    </location>
</feature>
<dbReference type="PANTHER" id="PTHR48047">
    <property type="entry name" value="GLYCOSYLTRANSFERASE"/>
    <property type="match status" value="1"/>
</dbReference>
<evidence type="ECO:0000313" key="7">
    <source>
        <dbReference type="EMBL" id="KAG0454423.1"/>
    </source>
</evidence>
<dbReference type="PROSITE" id="PS00375">
    <property type="entry name" value="UDPGT"/>
    <property type="match status" value="1"/>
</dbReference>
<name>A0A835PKM9_VANPL</name>
<dbReference type="InterPro" id="IPR002213">
    <property type="entry name" value="UDP_glucos_trans"/>
</dbReference>
<evidence type="ECO:0000256" key="6">
    <source>
        <dbReference type="SAM" id="Phobius"/>
    </source>
</evidence>
<keyword evidence="2 4" id="KW-0328">Glycosyltransferase</keyword>
<reference evidence="7 8" key="1">
    <citation type="journal article" date="2020" name="Nat. Food">
        <title>A phased Vanilla planifolia genome enables genetic improvement of flavour and production.</title>
        <authorList>
            <person name="Hasing T."/>
            <person name="Tang H."/>
            <person name="Brym M."/>
            <person name="Khazi F."/>
            <person name="Huang T."/>
            <person name="Chambers A.H."/>
        </authorList>
    </citation>
    <scope>NUCLEOTIDE SEQUENCE [LARGE SCALE GENOMIC DNA]</scope>
    <source>
        <tissue evidence="7">Leaf</tissue>
    </source>
</reference>
<dbReference type="FunFam" id="3.40.50.2000:FF:000103">
    <property type="entry name" value="Glycosyltransferase"/>
    <property type="match status" value="1"/>
</dbReference>
<dbReference type="EC" id="2.4.1.-" evidence="5"/>
<dbReference type="OrthoDB" id="5835829at2759"/>
<keyword evidence="3 4" id="KW-0808">Transferase</keyword>
<dbReference type="Gene3D" id="3.40.50.2000">
    <property type="entry name" value="Glycogen Phosphorylase B"/>
    <property type="match status" value="2"/>
</dbReference>
<dbReference type="SUPFAM" id="SSF53756">
    <property type="entry name" value="UDP-Glycosyltransferase/glycogen phosphorylase"/>
    <property type="match status" value="1"/>
</dbReference>
<dbReference type="AlphaFoldDB" id="A0A835PKM9"/>
<comment type="caution">
    <text evidence="7">The sequence shown here is derived from an EMBL/GenBank/DDBJ whole genome shotgun (WGS) entry which is preliminary data.</text>
</comment>
<gene>
    <name evidence="7" type="ORF">HPP92_025727</name>
</gene>
<keyword evidence="6" id="KW-1133">Transmembrane helix</keyword>
<protein>
    <recommendedName>
        <fullName evidence="5">Glycosyltransferase</fullName>
        <ecNumber evidence="5">2.4.1.-</ecNumber>
    </recommendedName>
</protein>
<sequence>MHMEQERQHIVMLPFMAQGHFIPFLSLARLILRRHPSSTITIVNTPLNILSLRSFLPPDDPSYSRVHFASLPFASSDHNLPPNTESSDSLPGIDSLALLMLASESLSPHFDRFLSSLDPSPLLLLADILTSWSLPIARRLQIPAFTFSTCGAFGTASFSLLWLHLPHRLHPESPSFHVPGFPPSFRLHRSQMSHYMRVADGHDAWSTFLRRQIRLCFSSAATLLCNTVAEVEPSALRLLVEICQLPVLTVGPLVDSGHRSGREPGIGVAECVEWLGAHRPASVLYISFGSQNTIGAAQMMALAEGVEASGVPFIWVVRTPAGFDMTAEFEAERWLPEGFEERAAQGRRGLVVPRWAPQVEILSHGAIGGFLTHCGWNSVQESLSRGVPMIGWPLASEQFYNSMVIEEIGVAVEVARGVQGDVDARKVERVVRMLIQEEKGREMKEKAARCEEMMMAAVAEEGEKMGSSLRAVEEMFEMAYAMKQDRAFEIGTKPKNGVE</sequence>